<evidence type="ECO:0000256" key="5">
    <source>
        <dbReference type="ARBA" id="ARBA00022777"/>
    </source>
</evidence>
<organism evidence="11 12">
    <name type="scientific">Stackebrandtia endophytica</name>
    <dbReference type="NCBI Taxonomy" id="1496996"/>
    <lineage>
        <taxon>Bacteria</taxon>
        <taxon>Bacillati</taxon>
        <taxon>Actinomycetota</taxon>
        <taxon>Actinomycetes</taxon>
        <taxon>Glycomycetales</taxon>
        <taxon>Glycomycetaceae</taxon>
        <taxon>Stackebrandtia</taxon>
    </lineage>
</organism>
<comment type="caution">
    <text evidence="11">The sequence shown here is derived from an EMBL/GenBank/DDBJ whole genome shotgun (WGS) entry which is preliminary data.</text>
</comment>
<dbReference type="CDD" id="cd14014">
    <property type="entry name" value="STKc_PknB_like"/>
    <property type="match status" value="1"/>
</dbReference>
<keyword evidence="6 7" id="KW-0067">ATP-binding</keyword>
<evidence type="ECO:0000256" key="8">
    <source>
        <dbReference type="SAM" id="MobiDB-lite"/>
    </source>
</evidence>
<feature type="compositionally biased region" description="Gly residues" evidence="8">
    <location>
        <begin position="336"/>
        <end position="345"/>
    </location>
</feature>
<dbReference type="GO" id="GO:0004674">
    <property type="term" value="F:protein serine/threonine kinase activity"/>
    <property type="evidence" value="ECO:0007669"/>
    <property type="project" value="UniProtKB-KW"/>
</dbReference>
<dbReference type="EMBL" id="VFOW01000001">
    <property type="protein sequence ID" value="TQL75842.1"/>
    <property type="molecule type" value="Genomic_DNA"/>
</dbReference>
<sequence length="577" mass="60680">MTYPPHGPQADERPQHSPGGPPPHAQPRVLASRYELVARIGDGGHGTVWRAHDRLLRRDVAVKEVTLPPELPPDEREQLCQRSLREAQVAASLSHASVVRVFDVITEGGLPWIVMELLQARSLADIIAGDGPMPPRVVAKIGLALTGALEAAHEAGILHRDIKPGNVLISSDGRCVLSDFGAAAGSAGSGHTAPGMVLGSAHYIAPERAVGGQAVPASDVFSLGVTLYAALEGRPPFERGDTTATMHAVVHDPPEAPRNAGPLAPLLAGLLEKDPSRRVNLAHTRNTLTGLLAGPLAGDNPPSALPTSGAPISGAPISGGPVSGGPGMAGPVSGPPGMGGFGGGAPPQTTAFGAPPPPVQPEPGPPGYPPAEPAKPRSKTPLLLGAGIGVIVIGLVVTLLMVFNRGSDDDAPQTTNTGQNEEEAPQFEAVEYVDPDGRFTVEIPANWQIKEAGPTYVDVVDPDNPDRWLRLNAPPGEGDPQKVLEGAEHGFKTDGRNFKKNSVERVGLNPAEMGGVEGRELEYTGIRASDNQARHAIWLIIHTDDFNYHVYLSVPEELFEESLQYYQHAVTTYQLTQ</sequence>
<dbReference type="OrthoDB" id="9762169at2"/>
<dbReference type="InterPro" id="IPR011009">
    <property type="entry name" value="Kinase-like_dom_sf"/>
</dbReference>
<proteinExistence type="predicted"/>
<keyword evidence="4 7" id="KW-0547">Nucleotide-binding</keyword>
<feature type="region of interest" description="Disordered" evidence="8">
    <location>
        <begin position="292"/>
        <end position="376"/>
    </location>
</feature>
<evidence type="ECO:0000256" key="2">
    <source>
        <dbReference type="ARBA" id="ARBA00022527"/>
    </source>
</evidence>
<evidence type="ECO:0000256" key="9">
    <source>
        <dbReference type="SAM" id="Phobius"/>
    </source>
</evidence>
<dbReference type="PROSITE" id="PS00108">
    <property type="entry name" value="PROTEIN_KINASE_ST"/>
    <property type="match status" value="1"/>
</dbReference>
<accession>A0A543ATE3</accession>
<evidence type="ECO:0000259" key="10">
    <source>
        <dbReference type="PROSITE" id="PS50011"/>
    </source>
</evidence>
<evidence type="ECO:0000256" key="4">
    <source>
        <dbReference type="ARBA" id="ARBA00022741"/>
    </source>
</evidence>
<keyword evidence="3" id="KW-0808">Transferase</keyword>
<feature type="binding site" evidence="7">
    <location>
        <position position="63"/>
    </location>
    <ligand>
        <name>ATP</name>
        <dbReference type="ChEBI" id="CHEBI:30616"/>
    </ligand>
</feature>
<protein>
    <recommendedName>
        <fullName evidence="1">non-specific serine/threonine protein kinase</fullName>
        <ecNumber evidence="1">2.7.11.1</ecNumber>
    </recommendedName>
</protein>
<keyword evidence="12" id="KW-1185">Reference proteome</keyword>
<dbReference type="RefSeq" id="WP_142036353.1">
    <property type="nucleotide sequence ID" value="NZ_JBHTGS010000001.1"/>
</dbReference>
<dbReference type="EC" id="2.7.11.1" evidence="1"/>
<dbReference type="PROSITE" id="PS00107">
    <property type="entry name" value="PROTEIN_KINASE_ATP"/>
    <property type="match status" value="1"/>
</dbReference>
<evidence type="ECO:0000256" key="1">
    <source>
        <dbReference type="ARBA" id="ARBA00012513"/>
    </source>
</evidence>
<dbReference type="Pfam" id="PF00069">
    <property type="entry name" value="Pkinase"/>
    <property type="match status" value="1"/>
</dbReference>
<feature type="compositionally biased region" description="Pro residues" evidence="8">
    <location>
        <begin position="354"/>
        <end position="373"/>
    </location>
</feature>
<name>A0A543ATE3_9ACTN</name>
<dbReference type="InterPro" id="IPR000719">
    <property type="entry name" value="Prot_kinase_dom"/>
</dbReference>
<dbReference type="Proteomes" id="UP000317043">
    <property type="component" value="Unassembled WGS sequence"/>
</dbReference>
<dbReference type="PANTHER" id="PTHR43289">
    <property type="entry name" value="MITOGEN-ACTIVATED PROTEIN KINASE KINASE KINASE 20-RELATED"/>
    <property type="match status" value="1"/>
</dbReference>
<gene>
    <name evidence="11" type="ORF">FB566_1357</name>
</gene>
<dbReference type="InterPro" id="IPR008271">
    <property type="entry name" value="Ser/Thr_kinase_AS"/>
</dbReference>
<keyword evidence="5 11" id="KW-0418">Kinase</keyword>
<feature type="domain" description="Protein kinase" evidence="10">
    <location>
        <begin position="34"/>
        <end position="292"/>
    </location>
</feature>
<evidence type="ECO:0000313" key="11">
    <source>
        <dbReference type="EMBL" id="TQL75842.1"/>
    </source>
</evidence>
<reference evidence="11 12" key="1">
    <citation type="submission" date="2019-06" db="EMBL/GenBank/DDBJ databases">
        <title>Sequencing the genomes of 1000 actinobacteria strains.</title>
        <authorList>
            <person name="Klenk H.-P."/>
        </authorList>
    </citation>
    <scope>NUCLEOTIDE SEQUENCE [LARGE SCALE GENOMIC DNA]</scope>
    <source>
        <strain evidence="11 12">DSM 45928</strain>
    </source>
</reference>
<dbReference type="SMART" id="SM00220">
    <property type="entry name" value="S_TKc"/>
    <property type="match status" value="1"/>
</dbReference>
<dbReference type="InParanoid" id="A0A543ATE3"/>
<keyword evidence="9" id="KW-0812">Transmembrane</keyword>
<keyword evidence="2 11" id="KW-0723">Serine/threonine-protein kinase</keyword>
<feature type="transmembrane region" description="Helical" evidence="9">
    <location>
        <begin position="382"/>
        <end position="403"/>
    </location>
</feature>
<evidence type="ECO:0000313" key="12">
    <source>
        <dbReference type="Proteomes" id="UP000317043"/>
    </source>
</evidence>
<evidence type="ECO:0000256" key="6">
    <source>
        <dbReference type="ARBA" id="ARBA00022840"/>
    </source>
</evidence>
<evidence type="ECO:0000256" key="7">
    <source>
        <dbReference type="PROSITE-ProRule" id="PRU10141"/>
    </source>
</evidence>
<dbReference type="SUPFAM" id="SSF56112">
    <property type="entry name" value="Protein kinase-like (PK-like)"/>
    <property type="match status" value="1"/>
</dbReference>
<dbReference type="Gene3D" id="3.30.200.20">
    <property type="entry name" value="Phosphorylase Kinase, domain 1"/>
    <property type="match status" value="1"/>
</dbReference>
<keyword evidence="9" id="KW-1133">Transmembrane helix</keyword>
<keyword evidence="9" id="KW-0472">Membrane</keyword>
<dbReference type="PROSITE" id="PS50011">
    <property type="entry name" value="PROTEIN_KINASE_DOM"/>
    <property type="match status" value="1"/>
</dbReference>
<dbReference type="GO" id="GO:0005524">
    <property type="term" value="F:ATP binding"/>
    <property type="evidence" value="ECO:0007669"/>
    <property type="project" value="UniProtKB-UniRule"/>
</dbReference>
<evidence type="ECO:0000256" key="3">
    <source>
        <dbReference type="ARBA" id="ARBA00022679"/>
    </source>
</evidence>
<feature type="region of interest" description="Disordered" evidence="8">
    <location>
        <begin position="1"/>
        <end position="27"/>
    </location>
</feature>
<dbReference type="InterPro" id="IPR017441">
    <property type="entry name" value="Protein_kinase_ATP_BS"/>
</dbReference>
<dbReference type="PANTHER" id="PTHR43289:SF6">
    <property type="entry name" value="SERINE_THREONINE-PROTEIN KINASE NEKL-3"/>
    <property type="match status" value="1"/>
</dbReference>
<dbReference type="Gene3D" id="1.10.510.10">
    <property type="entry name" value="Transferase(Phosphotransferase) domain 1"/>
    <property type="match status" value="1"/>
</dbReference>
<dbReference type="AlphaFoldDB" id="A0A543ATE3"/>
<feature type="compositionally biased region" description="Low complexity" evidence="8">
    <location>
        <begin position="308"/>
        <end position="320"/>
    </location>
</feature>